<organism evidence="2 3">
    <name type="scientific">Drosophila yakuba</name>
    <name type="common">Fruit fly</name>
    <dbReference type="NCBI Taxonomy" id="7245"/>
    <lineage>
        <taxon>Eukaryota</taxon>
        <taxon>Metazoa</taxon>
        <taxon>Ecdysozoa</taxon>
        <taxon>Arthropoda</taxon>
        <taxon>Hexapoda</taxon>
        <taxon>Insecta</taxon>
        <taxon>Pterygota</taxon>
        <taxon>Neoptera</taxon>
        <taxon>Endopterygota</taxon>
        <taxon>Diptera</taxon>
        <taxon>Brachycera</taxon>
        <taxon>Muscomorpha</taxon>
        <taxon>Ephydroidea</taxon>
        <taxon>Drosophilidae</taxon>
        <taxon>Drosophila</taxon>
        <taxon>Sophophora</taxon>
    </lineage>
</organism>
<feature type="compositionally biased region" description="Polar residues" evidence="1">
    <location>
        <begin position="656"/>
        <end position="665"/>
    </location>
</feature>
<feature type="compositionally biased region" description="Basic and acidic residues" evidence="1">
    <location>
        <begin position="333"/>
        <end position="352"/>
    </location>
</feature>
<dbReference type="AlphaFoldDB" id="B4PCL7"/>
<feature type="region of interest" description="Disordered" evidence="1">
    <location>
        <begin position="606"/>
        <end position="665"/>
    </location>
</feature>
<feature type="compositionally biased region" description="Polar residues" evidence="1">
    <location>
        <begin position="455"/>
        <end position="467"/>
    </location>
</feature>
<feature type="region of interest" description="Disordered" evidence="1">
    <location>
        <begin position="266"/>
        <end position="365"/>
    </location>
</feature>
<gene>
    <name evidence="2" type="primary">Dyak\GE21009</name>
    <name evidence="2" type="synonym">dyak_GLEANR_4807</name>
    <name evidence="2" type="synonym">GE21009</name>
    <name evidence="2" type="ORF">Dyak_GE21009</name>
</gene>
<name>B4PCL7_DROYA</name>
<dbReference type="HOGENOM" id="CLU_418739_0_0_1"/>
<reference evidence="2 3" key="2">
    <citation type="journal article" date="2007" name="PLoS Biol.">
        <title>Principles of genome evolution in the Drosophila melanogaster species group.</title>
        <authorList>
            <person name="Ranz J.M."/>
            <person name="Maurin D."/>
            <person name="Chan Y.S."/>
            <person name="von Grotthuss M."/>
            <person name="Hillier L.W."/>
            <person name="Roote J."/>
            <person name="Ashburner M."/>
            <person name="Bergman C.M."/>
        </authorList>
    </citation>
    <scope>NUCLEOTIDE SEQUENCE [LARGE SCALE GENOMIC DNA]</scope>
    <source>
        <strain evidence="3">Tai18E2 / Tucson 14021-0261.01</strain>
    </source>
</reference>
<evidence type="ECO:0000313" key="2">
    <source>
        <dbReference type="EMBL" id="EDW92740.2"/>
    </source>
</evidence>
<feature type="compositionally biased region" description="Polar residues" evidence="1">
    <location>
        <begin position="479"/>
        <end position="491"/>
    </location>
</feature>
<proteinExistence type="predicted"/>
<feature type="compositionally biased region" description="Polar residues" evidence="1">
    <location>
        <begin position="179"/>
        <end position="189"/>
    </location>
</feature>
<dbReference type="OrthoDB" id="7868416at2759"/>
<evidence type="ECO:0000313" key="3">
    <source>
        <dbReference type="Proteomes" id="UP000002282"/>
    </source>
</evidence>
<dbReference type="EMBL" id="CM000159">
    <property type="protein sequence ID" value="EDW92740.2"/>
    <property type="molecule type" value="Genomic_DNA"/>
</dbReference>
<feature type="region of interest" description="Disordered" evidence="1">
    <location>
        <begin position="421"/>
        <end position="491"/>
    </location>
</feature>
<protein>
    <submittedName>
        <fullName evidence="2">Uncharacterized protein</fullName>
    </submittedName>
</protein>
<feature type="compositionally biased region" description="Basic and acidic residues" evidence="1">
    <location>
        <begin position="266"/>
        <end position="314"/>
    </location>
</feature>
<accession>B4PCL7</accession>
<sequence>MMQRCSELGKKSETWQLLVRFDRNNLKVKKGPNGHYLESSCRDELRKTLPAKSFEELMTWVAKWLKRLDDLNGMVSPGARSQQDSDKESELLAEKKVKEEILANPSVVDLCSDEEDEESVFRFPDKETLDAESVISTSSIVVLDDELGEVNLKDYADHVDGKLDEASLRKRNRREEDNTSFNANKQTSIKKFLTPKKTQKEKTPSPVFRRALKTYVRRPKLPASGEAGGQVLRELNVKDGTISNTSFKEDKSSDLMVIEDINREAASHEISQEPKTPTDKEPNQSDIKKEVPNCNDLIEKETSASQDIKPKSDVLRSVSIKSDPEVHLAMNGEAKENNEPNAKSKSESEKPNTKLNEQPKQVEAKGIPLVKDLLSTHSEAHIEDIPNSNATPEVPPQFPIHTIRIRSDLVTPVDTIRVRTDLLQKQSDQPPSRAPVDPSIPSKGPGAAEKRRLTPEQSGNQCNSTDNGLHGQPKRSAVDSYNPTSVATSSYSSNVPAYTASYQVNGPPPTAPASTSTYPATVLLPASPVSTLSRQPVVPPSPLAISTQSSAVAPTPVFNATYPRPLSVVAPTVINSSYPVDPRRANSFWYPPPNQRPAVPVVTLPNTTPNYQSPRPPAPCTSSSYQRPNPVPAVRPSATSYKPTLPRPGTTPRYPAQNSLAPAPATSTCYQPHIPAAPAPVPGTSNNAHPTGCNRSTDLTNIMGMLTQVEFFAYGQKNQEAFDLVRQLRQSLQKGATSNRLANDHFL</sequence>
<reference evidence="2 3" key="1">
    <citation type="journal article" date="2007" name="Nature">
        <title>Evolution of genes and genomes on the Drosophila phylogeny.</title>
        <authorList>
            <consortium name="Drosophila 12 Genomes Consortium"/>
            <person name="Clark A.G."/>
            <person name="Eisen M.B."/>
            <person name="Smith D.R."/>
            <person name="Bergman C.M."/>
            <person name="Oliver B."/>
            <person name="Markow T.A."/>
            <person name="Kaufman T.C."/>
            <person name="Kellis M."/>
            <person name="Gelbart W."/>
            <person name="Iyer V.N."/>
            <person name="Pollard D.A."/>
            <person name="Sackton T.B."/>
            <person name="Larracuente A.M."/>
            <person name="Singh N.D."/>
            <person name="Abad J.P."/>
            <person name="Abt D.N."/>
            <person name="Adryan B."/>
            <person name="Aguade M."/>
            <person name="Akashi H."/>
            <person name="Anderson W.W."/>
            <person name="Aquadro C.F."/>
            <person name="Ardell D.H."/>
            <person name="Arguello R."/>
            <person name="Artieri C.G."/>
            <person name="Barbash D.A."/>
            <person name="Barker D."/>
            <person name="Barsanti P."/>
            <person name="Batterham P."/>
            <person name="Batzoglou S."/>
            <person name="Begun D."/>
            <person name="Bhutkar A."/>
            <person name="Blanco E."/>
            <person name="Bosak S.A."/>
            <person name="Bradley R.K."/>
            <person name="Brand A.D."/>
            <person name="Brent M.R."/>
            <person name="Brooks A.N."/>
            <person name="Brown R.H."/>
            <person name="Butlin R.K."/>
            <person name="Caggese C."/>
            <person name="Calvi B.R."/>
            <person name="Bernardo de Carvalho A."/>
            <person name="Caspi A."/>
            <person name="Castrezana S."/>
            <person name="Celniker S.E."/>
            <person name="Chang J.L."/>
            <person name="Chapple C."/>
            <person name="Chatterji S."/>
            <person name="Chinwalla A."/>
            <person name="Civetta A."/>
            <person name="Clifton S.W."/>
            <person name="Comeron J.M."/>
            <person name="Costello J.C."/>
            <person name="Coyne J.A."/>
            <person name="Daub J."/>
            <person name="David R.G."/>
            <person name="Delcher A.L."/>
            <person name="Delehaunty K."/>
            <person name="Do C.B."/>
            <person name="Ebling H."/>
            <person name="Edwards K."/>
            <person name="Eickbush T."/>
            <person name="Evans J.D."/>
            <person name="Filipski A."/>
            <person name="Findeiss S."/>
            <person name="Freyhult E."/>
            <person name="Fulton L."/>
            <person name="Fulton R."/>
            <person name="Garcia A.C."/>
            <person name="Gardiner A."/>
            <person name="Garfield D.A."/>
            <person name="Garvin B.E."/>
            <person name="Gibson G."/>
            <person name="Gilbert D."/>
            <person name="Gnerre S."/>
            <person name="Godfrey J."/>
            <person name="Good R."/>
            <person name="Gotea V."/>
            <person name="Gravely B."/>
            <person name="Greenberg A.J."/>
            <person name="Griffiths-Jones S."/>
            <person name="Gross S."/>
            <person name="Guigo R."/>
            <person name="Gustafson E.A."/>
            <person name="Haerty W."/>
            <person name="Hahn M.W."/>
            <person name="Halligan D.L."/>
            <person name="Halpern A.L."/>
            <person name="Halter G.M."/>
            <person name="Han M.V."/>
            <person name="Heger A."/>
            <person name="Hillier L."/>
            <person name="Hinrichs A.S."/>
            <person name="Holmes I."/>
            <person name="Hoskins R.A."/>
            <person name="Hubisz M.J."/>
            <person name="Hultmark D."/>
            <person name="Huntley M.A."/>
            <person name="Jaffe D.B."/>
            <person name="Jagadeeshan S."/>
            <person name="Jeck W.R."/>
            <person name="Johnson J."/>
            <person name="Jones C.D."/>
            <person name="Jordan W.C."/>
            <person name="Karpen G.H."/>
            <person name="Kataoka E."/>
            <person name="Keightley P.D."/>
            <person name="Kheradpour P."/>
            <person name="Kirkness E.F."/>
            <person name="Koerich L.B."/>
            <person name="Kristiansen K."/>
            <person name="Kudrna D."/>
            <person name="Kulathinal R.J."/>
            <person name="Kumar S."/>
            <person name="Kwok R."/>
            <person name="Lander E."/>
            <person name="Langley C.H."/>
            <person name="Lapoint R."/>
            <person name="Lazzaro B.P."/>
            <person name="Lee S.J."/>
            <person name="Levesque L."/>
            <person name="Li R."/>
            <person name="Lin C.F."/>
            <person name="Lin M.F."/>
            <person name="Lindblad-Toh K."/>
            <person name="Llopart A."/>
            <person name="Long M."/>
            <person name="Low L."/>
            <person name="Lozovsky E."/>
            <person name="Lu J."/>
            <person name="Luo M."/>
            <person name="Machado C.A."/>
            <person name="Makalowski W."/>
            <person name="Marzo M."/>
            <person name="Matsuda M."/>
            <person name="Matzkin L."/>
            <person name="McAllister B."/>
            <person name="McBride C.S."/>
            <person name="McKernan B."/>
            <person name="McKernan K."/>
            <person name="Mendez-Lago M."/>
            <person name="Minx P."/>
            <person name="Mollenhauer M.U."/>
            <person name="Montooth K."/>
            <person name="Mount S.M."/>
            <person name="Mu X."/>
            <person name="Myers E."/>
            <person name="Negre B."/>
            <person name="Newfeld S."/>
            <person name="Nielsen R."/>
            <person name="Noor M.A."/>
            <person name="O'Grady P."/>
            <person name="Pachter L."/>
            <person name="Papaceit M."/>
            <person name="Parisi M.J."/>
            <person name="Parisi M."/>
            <person name="Parts L."/>
            <person name="Pedersen J.S."/>
            <person name="Pesole G."/>
            <person name="Phillippy A.M."/>
            <person name="Ponting C.P."/>
            <person name="Pop M."/>
            <person name="Porcelli D."/>
            <person name="Powell J.R."/>
            <person name="Prohaska S."/>
            <person name="Pruitt K."/>
            <person name="Puig M."/>
            <person name="Quesneville H."/>
            <person name="Ram K.R."/>
            <person name="Rand D."/>
            <person name="Rasmussen M.D."/>
            <person name="Reed L.K."/>
            <person name="Reenan R."/>
            <person name="Reily A."/>
            <person name="Remington K.A."/>
            <person name="Rieger T.T."/>
            <person name="Ritchie M.G."/>
            <person name="Robin C."/>
            <person name="Rogers Y.H."/>
            <person name="Rohde C."/>
            <person name="Rozas J."/>
            <person name="Rubenfield M.J."/>
            <person name="Ruiz A."/>
            <person name="Russo S."/>
            <person name="Salzberg S.L."/>
            <person name="Sanchez-Gracia A."/>
            <person name="Saranga D.J."/>
            <person name="Sato H."/>
            <person name="Schaeffer S.W."/>
            <person name="Schatz M.C."/>
            <person name="Schlenke T."/>
            <person name="Schwartz R."/>
            <person name="Segarra C."/>
            <person name="Singh R.S."/>
            <person name="Sirot L."/>
            <person name="Sirota M."/>
            <person name="Sisneros N.B."/>
            <person name="Smith C.D."/>
            <person name="Smith T.F."/>
            <person name="Spieth J."/>
            <person name="Stage D.E."/>
            <person name="Stark A."/>
            <person name="Stephan W."/>
            <person name="Strausberg R.L."/>
            <person name="Strempel S."/>
            <person name="Sturgill D."/>
            <person name="Sutton G."/>
            <person name="Sutton G.G."/>
            <person name="Tao W."/>
            <person name="Teichmann S."/>
            <person name="Tobari Y.N."/>
            <person name="Tomimura Y."/>
            <person name="Tsolas J.M."/>
            <person name="Valente V.L."/>
            <person name="Venter E."/>
            <person name="Venter J.C."/>
            <person name="Vicario S."/>
            <person name="Vieira F.G."/>
            <person name="Vilella A.J."/>
            <person name="Villasante A."/>
            <person name="Walenz B."/>
            <person name="Wang J."/>
            <person name="Wasserman M."/>
            <person name="Watts T."/>
            <person name="Wilson D."/>
            <person name="Wilson R.K."/>
            <person name="Wing R.A."/>
            <person name="Wolfner M.F."/>
            <person name="Wong A."/>
            <person name="Wong G.K."/>
            <person name="Wu C.I."/>
            <person name="Wu G."/>
            <person name="Yamamoto D."/>
            <person name="Yang H.P."/>
            <person name="Yang S.P."/>
            <person name="Yorke J.A."/>
            <person name="Yoshida K."/>
            <person name="Zdobnov E."/>
            <person name="Zhang P."/>
            <person name="Zhang Y."/>
            <person name="Zimin A.V."/>
            <person name="Baldwin J."/>
            <person name="Abdouelleil A."/>
            <person name="Abdulkadir J."/>
            <person name="Abebe A."/>
            <person name="Abera B."/>
            <person name="Abreu J."/>
            <person name="Acer S.C."/>
            <person name="Aftuck L."/>
            <person name="Alexander A."/>
            <person name="An P."/>
            <person name="Anderson E."/>
            <person name="Anderson S."/>
            <person name="Arachi H."/>
            <person name="Azer M."/>
            <person name="Bachantsang P."/>
            <person name="Barry A."/>
            <person name="Bayul T."/>
            <person name="Berlin A."/>
            <person name="Bessette D."/>
            <person name="Bloom T."/>
            <person name="Blye J."/>
            <person name="Boguslavskiy L."/>
            <person name="Bonnet C."/>
            <person name="Boukhgalter B."/>
            <person name="Bourzgui I."/>
            <person name="Brown A."/>
            <person name="Cahill P."/>
            <person name="Channer S."/>
            <person name="Cheshatsang Y."/>
            <person name="Chuda L."/>
            <person name="Citroen M."/>
            <person name="Collymore A."/>
            <person name="Cooke P."/>
            <person name="Costello M."/>
            <person name="D'Aco K."/>
            <person name="Daza R."/>
            <person name="De Haan G."/>
            <person name="DeGray S."/>
            <person name="DeMaso C."/>
            <person name="Dhargay N."/>
            <person name="Dooley K."/>
            <person name="Dooley E."/>
            <person name="Doricent M."/>
            <person name="Dorje P."/>
            <person name="Dorjee K."/>
            <person name="Dupes A."/>
            <person name="Elong R."/>
            <person name="Falk J."/>
            <person name="Farina A."/>
            <person name="Faro S."/>
            <person name="Ferguson D."/>
            <person name="Fisher S."/>
            <person name="Foley C.D."/>
            <person name="Franke A."/>
            <person name="Friedrich D."/>
            <person name="Gadbois L."/>
            <person name="Gearin G."/>
            <person name="Gearin C.R."/>
            <person name="Giannoukos G."/>
            <person name="Goode T."/>
            <person name="Graham J."/>
            <person name="Grandbois E."/>
            <person name="Grewal S."/>
            <person name="Gyaltsen K."/>
            <person name="Hafez N."/>
            <person name="Hagos B."/>
            <person name="Hall J."/>
            <person name="Henson C."/>
            <person name="Hollinger A."/>
            <person name="Honan T."/>
            <person name="Huard M.D."/>
            <person name="Hughes L."/>
            <person name="Hurhula B."/>
            <person name="Husby M.E."/>
            <person name="Kamat A."/>
            <person name="Kanga B."/>
            <person name="Kashin S."/>
            <person name="Khazanovich D."/>
            <person name="Kisner P."/>
            <person name="Lance K."/>
            <person name="Lara M."/>
            <person name="Lee W."/>
            <person name="Lennon N."/>
            <person name="Letendre F."/>
            <person name="LeVine R."/>
            <person name="Lipovsky A."/>
            <person name="Liu X."/>
            <person name="Liu J."/>
            <person name="Liu S."/>
            <person name="Lokyitsang T."/>
            <person name="Lokyitsang Y."/>
            <person name="Lubonja R."/>
            <person name="Lui A."/>
            <person name="MacDonald P."/>
            <person name="Magnisalis V."/>
            <person name="Maru K."/>
            <person name="Matthews C."/>
            <person name="McCusker W."/>
            <person name="McDonough S."/>
            <person name="Mehta T."/>
            <person name="Meldrim J."/>
            <person name="Meneus L."/>
            <person name="Mihai O."/>
            <person name="Mihalev A."/>
            <person name="Mihova T."/>
            <person name="Mittelman R."/>
            <person name="Mlenga V."/>
            <person name="Montmayeur A."/>
            <person name="Mulrain L."/>
            <person name="Navidi A."/>
            <person name="Naylor J."/>
            <person name="Negash T."/>
            <person name="Nguyen T."/>
            <person name="Nguyen N."/>
            <person name="Nicol R."/>
            <person name="Norbu C."/>
            <person name="Norbu N."/>
            <person name="Novod N."/>
            <person name="O'Neill B."/>
            <person name="Osman S."/>
            <person name="Markiewicz E."/>
            <person name="Oyono O.L."/>
            <person name="Patti C."/>
            <person name="Phunkhang P."/>
            <person name="Pierre F."/>
            <person name="Priest M."/>
            <person name="Raghuraman S."/>
            <person name="Rege F."/>
            <person name="Reyes R."/>
            <person name="Rise C."/>
            <person name="Rogov P."/>
            <person name="Ross K."/>
            <person name="Ryan E."/>
            <person name="Settipalli S."/>
            <person name="Shea T."/>
            <person name="Sherpa N."/>
            <person name="Shi L."/>
            <person name="Shih D."/>
            <person name="Sparrow T."/>
            <person name="Spaulding J."/>
            <person name="Stalker J."/>
            <person name="Stange-Thomann N."/>
            <person name="Stavropoulos S."/>
            <person name="Stone C."/>
            <person name="Strader C."/>
            <person name="Tesfaye S."/>
            <person name="Thomson T."/>
            <person name="Thoulutsang Y."/>
            <person name="Thoulutsang D."/>
            <person name="Topham K."/>
            <person name="Topping I."/>
            <person name="Tsamla T."/>
            <person name="Vassiliev H."/>
            <person name="Vo A."/>
            <person name="Wangchuk T."/>
            <person name="Wangdi T."/>
            <person name="Weiand M."/>
            <person name="Wilkinson J."/>
            <person name="Wilson A."/>
            <person name="Yadav S."/>
            <person name="Young G."/>
            <person name="Yu Q."/>
            <person name="Zembek L."/>
            <person name="Zhong D."/>
            <person name="Zimmer A."/>
            <person name="Zwirko Z."/>
            <person name="Jaffe D.B."/>
            <person name="Alvarez P."/>
            <person name="Brockman W."/>
            <person name="Butler J."/>
            <person name="Chin C."/>
            <person name="Gnerre S."/>
            <person name="Grabherr M."/>
            <person name="Kleber M."/>
            <person name="Mauceli E."/>
            <person name="MacCallum I."/>
        </authorList>
    </citation>
    <scope>NUCLEOTIDE SEQUENCE [LARGE SCALE GENOMIC DNA]</scope>
    <source>
        <strain evidence="3">Tai18E2 / Tucson 14021-0261.01</strain>
    </source>
</reference>
<dbReference type="Proteomes" id="UP000002282">
    <property type="component" value="Chromosome 3L"/>
</dbReference>
<evidence type="ECO:0000256" key="1">
    <source>
        <dbReference type="SAM" id="MobiDB-lite"/>
    </source>
</evidence>
<keyword evidence="3" id="KW-1185">Reference proteome</keyword>
<feature type="region of interest" description="Disordered" evidence="1">
    <location>
        <begin position="169"/>
        <end position="189"/>
    </location>
</feature>
<dbReference type="KEGG" id="dya:Dyak_GE21009"/>